<keyword evidence="4 6" id="KW-0472">Membrane</keyword>
<evidence type="ECO:0000313" key="7">
    <source>
        <dbReference type="EMBL" id="QED93003.1"/>
    </source>
</evidence>
<name>A0AAX1FAC2_9NEIS</name>
<feature type="compositionally biased region" description="Polar residues" evidence="5">
    <location>
        <begin position="416"/>
        <end position="428"/>
    </location>
</feature>
<dbReference type="KEGG" id="eex:EZJ17_10090"/>
<feature type="transmembrane region" description="Helical" evidence="6">
    <location>
        <begin position="349"/>
        <end position="375"/>
    </location>
</feature>
<feature type="region of interest" description="Disordered" evidence="5">
    <location>
        <begin position="384"/>
        <end position="431"/>
    </location>
</feature>
<keyword evidence="2 6" id="KW-0812">Transmembrane</keyword>
<dbReference type="AlphaFoldDB" id="A0AAX1FAC2"/>
<feature type="compositionally biased region" description="Polar residues" evidence="5">
    <location>
        <begin position="50"/>
        <end position="60"/>
    </location>
</feature>
<dbReference type="EMBL" id="CP038019">
    <property type="protein sequence ID" value="QED93003.1"/>
    <property type="molecule type" value="Genomic_DNA"/>
</dbReference>
<evidence type="ECO:0000256" key="3">
    <source>
        <dbReference type="ARBA" id="ARBA00022989"/>
    </source>
</evidence>
<feature type="transmembrane region" description="Helical" evidence="6">
    <location>
        <begin position="280"/>
        <end position="300"/>
    </location>
</feature>
<evidence type="ECO:0000256" key="5">
    <source>
        <dbReference type="SAM" id="MobiDB-lite"/>
    </source>
</evidence>
<dbReference type="InterPro" id="IPR014150">
    <property type="entry name" value="Conjugal_tfr_TrbL"/>
</dbReference>
<evidence type="ECO:0000256" key="2">
    <source>
        <dbReference type="ARBA" id="ARBA00022692"/>
    </source>
</evidence>
<keyword evidence="3 6" id="KW-1133">Transmembrane helix</keyword>
<gene>
    <name evidence="7" type="primary">trbL</name>
    <name evidence="7" type="ORF">EZJ17_10090</name>
</gene>
<feature type="compositionally biased region" description="Low complexity" evidence="5">
    <location>
        <begin position="447"/>
        <end position="468"/>
    </location>
</feature>
<feature type="compositionally biased region" description="Basic and acidic residues" evidence="5">
    <location>
        <begin position="529"/>
        <end position="549"/>
    </location>
</feature>
<feature type="transmembrane region" description="Helical" evidence="6">
    <location>
        <begin position="120"/>
        <end position="137"/>
    </location>
</feature>
<organism evidence="7 8">
    <name type="scientific">Eikenella exigua</name>
    <dbReference type="NCBI Taxonomy" id="2528037"/>
    <lineage>
        <taxon>Bacteria</taxon>
        <taxon>Pseudomonadati</taxon>
        <taxon>Pseudomonadota</taxon>
        <taxon>Betaproteobacteria</taxon>
        <taxon>Neisseriales</taxon>
        <taxon>Neisseriaceae</taxon>
        <taxon>Eikenella</taxon>
    </lineage>
</organism>
<comment type="subcellular location">
    <subcellularLocation>
        <location evidence="1">Membrane</location>
        <topology evidence="1">Multi-pass membrane protein</topology>
    </subcellularLocation>
</comment>
<sequence>MATATLPVSTSLTWTHRIQRWLPFCLLLLGLLLFAAGAWGDPQPTAASEPKQQTVEQPSAASEPRIVSVGGEAVLINPPKNDTVAEESMPVDSDAQKFSMIEREFKNKAQKWSDVLVQRATWLFFTLGAISLTWTGIQMVFRKGDIADFFAETVRFILFFGFFLWLLQNGIDIGTAIIDSFVQLGESAGQTGPITPSDVMLLAFKLWADTVKSTSQLSGAQLLAGILMLVLTTVFIALIAINFLLLKISVWLYLYAGIFVLGFGGSRWTSDMAVAYFKQLLNIGLQLMTMILMIGIAKNVMGEASQAVQSMALFKFVVLLLVAITLFILSNKVPQMVGSIAGGSGSNGVGAFGGGAVMAATAAMTGAALELAGFAKAVRELKKDSVSQGGKNQGGGTQSETGDSHHKSSAMEALSDSGSADNSASQDGQPLIAEGNRNTAATAQATNVAGSNTSGGNTISSPEASGGKADSGGQKGGDAGGRAAAGQNDTAAAEGASKTIAMSTIQAISTAAGRILMNQTRGGKLANQIREERERRQQRERNPDHDPEA</sequence>
<feature type="transmembrane region" description="Helical" evidence="6">
    <location>
        <begin position="149"/>
        <end position="167"/>
    </location>
</feature>
<accession>A0AAX1FAC2</accession>
<feature type="region of interest" description="Disordered" evidence="5">
    <location>
        <begin position="447"/>
        <end position="497"/>
    </location>
</feature>
<evidence type="ECO:0000256" key="6">
    <source>
        <dbReference type="SAM" id="Phobius"/>
    </source>
</evidence>
<evidence type="ECO:0000313" key="8">
    <source>
        <dbReference type="Proteomes" id="UP000326695"/>
    </source>
</evidence>
<dbReference type="InterPro" id="IPR007688">
    <property type="entry name" value="Conjugal_tfr_TrbL/VirB6"/>
</dbReference>
<dbReference type="NCBIfam" id="TIGR02783">
    <property type="entry name" value="TrbL_P"/>
    <property type="match status" value="1"/>
</dbReference>
<dbReference type="RefSeq" id="WP_151086619.1">
    <property type="nucleotide sequence ID" value="NZ_CP038019.1"/>
</dbReference>
<geneLocation type="plasmid" evidence="7 8">
    <name>unnamed1</name>
</geneLocation>
<feature type="transmembrane region" description="Helical" evidence="6">
    <location>
        <begin position="312"/>
        <end position="329"/>
    </location>
</feature>
<evidence type="ECO:0000256" key="4">
    <source>
        <dbReference type="ARBA" id="ARBA00023136"/>
    </source>
</evidence>
<feature type="compositionally biased region" description="Gly residues" evidence="5">
    <location>
        <begin position="469"/>
        <end position="480"/>
    </location>
</feature>
<dbReference type="Pfam" id="PF04610">
    <property type="entry name" value="TrbL"/>
    <property type="match status" value="1"/>
</dbReference>
<feature type="region of interest" description="Disordered" evidence="5">
    <location>
        <begin position="516"/>
        <end position="549"/>
    </location>
</feature>
<keyword evidence="8" id="KW-1185">Reference proteome</keyword>
<dbReference type="GO" id="GO:0016020">
    <property type="term" value="C:membrane"/>
    <property type="evidence" value="ECO:0007669"/>
    <property type="project" value="UniProtKB-SubCell"/>
</dbReference>
<dbReference type="GO" id="GO:0030255">
    <property type="term" value="P:protein secretion by the type IV secretion system"/>
    <property type="evidence" value="ECO:0007669"/>
    <property type="project" value="InterPro"/>
</dbReference>
<feature type="region of interest" description="Disordered" evidence="5">
    <location>
        <begin position="43"/>
        <end position="63"/>
    </location>
</feature>
<proteinExistence type="predicted"/>
<feature type="transmembrane region" description="Helical" evidence="6">
    <location>
        <begin position="250"/>
        <end position="268"/>
    </location>
</feature>
<evidence type="ECO:0000256" key="1">
    <source>
        <dbReference type="ARBA" id="ARBA00004141"/>
    </source>
</evidence>
<feature type="transmembrane region" description="Helical" evidence="6">
    <location>
        <begin position="222"/>
        <end position="245"/>
    </location>
</feature>
<protein>
    <submittedName>
        <fullName evidence="7">P-type conjugative transfer protein TrbL</fullName>
    </submittedName>
</protein>
<keyword evidence="7" id="KW-0614">Plasmid</keyword>
<dbReference type="Proteomes" id="UP000326695">
    <property type="component" value="Plasmid unnamed1"/>
</dbReference>
<reference evidence="8" key="1">
    <citation type="journal article" date="2019" name="J. Anim. Genet.">
        <title>Description and whole genome sequencing of Eikenella exigua sp. nov., isolated from brain abscess and blood.</title>
        <authorList>
            <person name="Stormo K.A."/>
            <person name="Nygaard R.M."/>
            <person name="Bruvold T.S."/>
            <person name="Dimmen G."/>
            <person name="Lindemann P.C."/>
            <person name="Jordal S."/>
            <person name="Kommedal O."/>
        </authorList>
    </citation>
    <scope>NUCLEOTIDE SEQUENCE [LARGE SCALE GENOMIC DNA]</scope>
    <source>
        <strain evidence="8">PXX</strain>
        <plasmid evidence="8">unnamed1</plasmid>
    </source>
</reference>